<dbReference type="PANTHER" id="PTHR10218">
    <property type="entry name" value="GTP-BINDING PROTEIN ALPHA SUBUNIT"/>
    <property type="match status" value="1"/>
</dbReference>
<dbReference type="EMBL" id="JAACJP010000014">
    <property type="protein sequence ID" value="KAF5380052.1"/>
    <property type="molecule type" value="Genomic_DNA"/>
</dbReference>
<dbReference type="OrthoDB" id="5817230at2759"/>
<dbReference type="GO" id="GO:0031683">
    <property type="term" value="F:G-protein beta/gamma-subunit complex binding"/>
    <property type="evidence" value="ECO:0007669"/>
    <property type="project" value="InterPro"/>
</dbReference>
<keyword evidence="2 5" id="KW-0547">Nucleotide-binding</keyword>
<evidence type="ECO:0000256" key="2">
    <source>
        <dbReference type="ARBA" id="ARBA00022741"/>
    </source>
</evidence>
<proteinExistence type="predicted"/>
<dbReference type="GO" id="GO:0003924">
    <property type="term" value="F:GTPase activity"/>
    <property type="evidence" value="ECO:0007669"/>
    <property type="project" value="InterPro"/>
</dbReference>
<dbReference type="GO" id="GO:0046872">
    <property type="term" value="F:metal ion binding"/>
    <property type="evidence" value="ECO:0007669"/>
    <property type="project" value="UniProtKB-KW"/>
</dbReference>
<name>A0A8H5HB36_9AGAR</name>
<evidence type="ECO:0000256" key="4">
    <source>
        <dbReference type="ARBA" id="ARBA00023224"/>
    </source>
</evidence>
<accession>A0A8H5HB36</accession>
<evidence type="ECO:0000256" key="5">
    <source>
        <dbReference type="PIRSR" id="PIRSR601019-1"/>
    </source>
</evidence>
<feature type="binding site" evidence="5">
    <location>
        <begin position="39"/>
        <end position="42"/>
    </location>
    <ligand>
        <name>GTP</name>
        <dbReference type="ChEBI" id="CHEBI:37565"/>
    </ligand>
</feature>
<dbReference type="GO" id="GO:0001664">
    <property type="term" value="F:G protein-coupled receptor binding"/>
    <property type="evidence" value="ECO:0007669"/>
    <property type="project" value="TreeGrafter"/>
</dbReference>
<dbReference type="Proteomes" id="UP000565441">
    <property type="component" value="Unassembled WGS sequence"/>
</dbReference>
<evidence type="ECO:0000313" key="6">
    <source>
        <dbReference type="EMBL" id="KAF5380052.1"/>
    </source>
</evidence>
<dbReference type="GO" id="GO:0007188">
    <property type="term" value="P:adenylate cyclase-modulating G protein-coupled receptor signaling pathway"/>
    <property type="evidence" value="ECO:0007669"/>
    <property type="project" value="TreeGrafter"/>
</dbReference>
<dbReference type="GO" id="GO:0005834">
    <property type="term" value="C:heterotrimeric G-protein complex"/>
    <property type="evidence" value="ECO:0007669"/>
    <property type="project" value="TreeGrafter"/>
</dbReference>
<sequence>MMVLAEDESVNRLTDSLKLWQLICSNKLLASVELILFLNKLDILDRKLRSGVKFSNYVKSFAGKPNETKLVAKCWEKRED</sequence>
<evidence type="ECO:0000256" key="3">
    <source>
        <dbReference type="ARBA" id="ARBA00023134"/>
    </source>
</evidence>
<evidence type="ECO:0000313" key="7">
    <source>
        <dbReference type="Proteomes" id="UP000565441"/>
    </source>
</evidence>
<keyword evidence="3 5" id="KW-0342">GTP-binding</keyword>
<dbReference type="PROSITE" id="PS51882">
    <property type="entry name" value="G_ALPHA"/>
    <property type="match status" value="1"/>
</dbReference>
<dbReference type="InterPro" id="IPR027417">
    <property type="entry name" value="P-loop_NTPase"/>
</dbReference>
<gene>
    <name evidence="6" type="ORF">D9615_006130</name>
</gene>
<dbReference type="SUPFAM" id="SSF52540">
    <property type="entry name" value="P-loop containing nucleoside triphosphate hydrolases"/>
    <property type="match status" value="1"/>
</dbReference>
<keyword evidence="1" id="KW-0479">Metal-binding</keyword>
<evidence type="ECO:0000256" key="1">
    <source>
        <dbReference type="ARBA" id="ARBA00022723"/>
    </source>
</evidence>
<comment type="caution">
    <text evidence="6">The sequence shown here is derived from an EMBL/GenBank/DDBJ whole genome shotgun (WGS) entry which is preliminary data.</text>
</comment>
<keyword evidence="7" id="KW-1185">Reference proteome</keyword>
<dbReference type="PANTHER" id="PTHR10218:SF302">
    <property type="entry name" value="GUANINE NUCLEOTIDE-BINDING PROTEIN ALPHA-5 SUBUNIT"/>
    <property type="match status" value="1"/>
</dbReference>
<organism evidence="6 7">
    <name type="scientific">Tricholomella constricta</name>
    <dbReference type="NCBI Taxonomy" id="117010"/>
    <lineage>
        <taxon>Eukaryota</taxon>
        <taxon>Fungi</taxon>
        <taxon>Dikarya</taxon>
        <taxon>Basidiomycota</taxon>
        <taxon>Agaricomycotina</taxon>
        <taxon>Agaricomycetes</taxon>
        <taxon>Agaricomycetidae</taxon>
        <taxon>Agaricales</taxon>
        <taxon>Tricholomatineae</taxon>
        <taxon>Lyophyllaceae</taxon>
        <taxon>Tricholomella</taxon>
    </lineage>
</organism>
<dbReference type="Gene3D" id="3.40.50.300">
    <property type="entry name" value="P-loop containing nucleotide triphosphate hydrolases"/>
    <property type="match status" value="1"/>
</dbReference>
<dbReference type="Pfam" id="PF00503">
    <property type="entry name" value="G-alpha"/>
    <property type="match status" value="1"/>
</dbReference>
<dbReference type="GO" id="GO:0005525">
    <property type="term" value="F:GTP binding"/>
    <property type="evidence" value="ECO:0007669"/>
    <property type="project" value="UniProtKB-KW"/>
</dbReference>
<reference evidence="6 7" key="1">
    <citation type="journal article" date="2020" name="ISME J.">
        <title>Uncovering the hidden diversity of litter-decomposition mechanisms in mushroom-forming fungi.</title>
        <authorList>
            <person name="Floudas D."/>
            <person name="Bentzer J."/>
            <person name="Ahren D."/>
            <person name="Johansson T."/>
            <person name="Persson P."/>
            <person name="Tunlid A."/>
        </authorList>
    </citation>
    <scope>NUCLEOTIDE SEQUENCE [LARGE SCALE GENOMIC DNA]</scope>
    <source>
        <strain evidence="6 7">CBS 661.87</strain>
    </source>
</reference>
<dbReference type="GO" id="GO:0005737">
    <property type="term" value="C:cytoplasm"/>
    <property type="evidence" value="ECO:0007669"/>
    <property type="project" value="TreeGrafter"/>
</dbReference>
<keyword evidence="4" id="KW-0807">Transducer</keyword>
<dbReference type="InterPro" id="IPR001019">
    <property type="entry name" value="Gprotein_alpha_su"/>
</dbReference>
<dbReference type="AlphaFoldDB" id="A0A8H5HB36"/>
<protein>
    <submittedName>
        <fullName evidence="6">Uncharacterized protein</fullName>
    </submittedName>
</protein>